<evidence type="ECO:0000313" key="6">
    <source>
        <dbReference type="Proteomes" id="UP000662986"/>
    </source>
</evidence>
<evidence type="ECO:0000256" key="3">
    <source>
        <dbReference type="ARBA" id="ARBA00023027"/>
    </source>
</evidence>
<dbReference type="CDD" id="cd07085">
    <property type="entry name" value="ALDH_F6_MMSDH"/>
    <property type="match status" value="1"/>
</dbReference>
<dbReference type="PANTHER" id="PTHR43866">
    <property type="entry name" value="MALONATE-SEMIALDEHYDE DEHYDROGENASE"/>
    <property type="match status" value="1"/>
</dbReference>
<organism evidence="5 6">
    <name type="scientific">Rhodococcus pseudokoreensis</name>
    <dbReference type="NCBI Taxonomy" id="2811421"/>
    <lineage>
        <taxon>Bacteria</taxon>
        <taxon>Bacillati</taxon>
        <taxon>Actinomycetota</taxon>
        <taxon>Actinomycetes</taxon>
        <taxon>Mycobacteriales</taxon>
        <taxon>Nocardiaceae</taxon>
        <taxon>Rhodococcus</taxon>
    </lineage>
</organism>
<dbReference type="Gene3D" id="3.40.605.10">
    <property type="entry name" value="Aldehyde Dehydrogenase, Chain A, domain 1"/>
    <property type="match status" value="1"/>
</dbReference>
<dbReference type="SUPFAM" id="SSF53720">
    <property type="entry name" value="ALDH-like"/>
    <property type="match status" value="1"/>
</dbReference>
<dbReference type="RefSeq" id="WP_206006436.1">
    <property type="nucleotide sequence ID" value="NZ_CP070619.1"/>
</dbReference>
<keyword evidence="6" id="KW-1185">Reference proteome</keyword>
<feature type="domain" description="Aldehyde dehydrogenase" evidence="4">
    <location>
        <begin position="18"/>
        <end position="477"/>
    </location>
</feature>
<dbReference type="EMBL" id="CP070619">
    <property type="protein sequence ID" value="QSE89908.1"/>
    <property type="molecule type" value="Genomic_DNA"/>
</dbReference>
<dbReference type="InterPro" id="IPR016160">
    <property type="entry name" value="Ald_DH_CS_CYS"/>
</dbReference>
<proteinExistence type="predicted"/>
<dbReference type="NCBIfam" id="TIGR01722">
    <property type="entry name" value="MMSDH"/>
    <property type="match status" value="1"/>
</dbReference>
<dbReference type="EC" id="1.2.1.27" evidence="1"/>
<dbReference type="InterPro" id="IPR016161">
    <property type="entry name" value="Ald_DH/histidinol_DH"/>
</dbReference>
<keyword evidence="3" id="KW-0520">NAD</keyword>
<accession>A0A974W246</accession>
<evidence type="ECO:0000256" key="1">
    <source>
        <dbReference type="ARBA" id="ARBA00013048"/>
    </source>
</evidence>
<evidence type="ECO:0000259" key="4">
    <source>
        <dbReference type="Pfam" id="PF00171"/>
    </source>
</evidence>
<sequence length="497" mass="52454">MVATISHWFDNKTFPGTSGNTAPVTNPATGAVTGQVALASIEDARAVIDAAAAAFPAWRDTSLAKRTQIIFKFRELLNERKGELAEIITSEHGKVVSDALGEVSRGQEVVEFACGIAHLLKGGMTENASTNVDVSSLRQPVGPVGIISPFNFPAMVPMWFFPIAIATGNTVVLKPSEKDPTAAIWMAELWAEAGLPAGVFNVLQGDKTSVDELLTNPAIKAISFVGSTPIAQYVYATGTAHGKRVQALGGAKNHAIVLPDADLDLAADAMVNAGFGSAGERCMAISALVAVGDIADELVAKITERTNTLKIGDGTKDSDMGPLVTKVHRDKVASYIDAGEKDGATIVVDGRTVQPDGGADGFWLGPTLIDHVTTDMSVYTDEIFGPVLSVIRVDSYDEALELVNSSQFGNGTAIFTNDGGAARRFQNEVEVGMVGINVPIPVPMAYYSFGGWKNSLFGDTHAHGAEGVHFFTRGKVVTTRWLDPSHGGLNLGFPQNN</sequence>
<name>A0A974W246_9NOCA</name>
<keyword evidence="2" id="KW-0560">Oxidoreductase</keyword>
<dbReference type="PANTHER" id="PTHR43866:SF4">
    <property type="entry name" value="MALONATE-SEMIALDEHYDE DEHYDROGENASE"/>
    <property type="match status" value="1"/>
</dbReference>
<dbReference type="PROSITE" id="PS00070">
    <property type="entry name" value="ALDEHYDE_DEHYDR_CYS"/>
    <property type="match status" value="1"/>
</dbReference>
<dbReference type="Pfam" id="PF00171">
    <property type="entry name" value="Aldedh"/>
    <property type="match status" value="1"/>
</dbReference>
<reference evidence="5 6" key="2">
    <citation type="journal article" date="2022" name="Arch. Microbiol.">
        <title>Rhodococcus pseudokoreensis sp. nov. isolated from the rhizosphere of young M26 apple rootstocks.</title>
        <authorList>
            <person name="Kampfer P."/>
            <person name="Glaeser S.P."/>
            <person name="Blom J."/>
            <person name="Wolf J."/>
            <person name="Benning S."/>
            <person name="Schloter M."/>
            <person name="Neumann-Schaal M."/>
        </authorList>
    </citation>
    <scope>NUCLEOTIDE SEQUENCE [LARGE SCALE GENOMIC DNA]</scope>
    <source>
        <strain evidence="5 6">R79</strain>
    </source>
</reference>
<dbReference type="InterPro" id="IPR016162">
    <property type="entry name" value="Ald_DH_N"/>
</dbReference>
<evidence type="ECO:0000313" key="5">
    <source>
        <dbReference type="EMBL" id="QSE89908.1"/>
    </source>
</evidence>
<reference evidence="5 6" key="1">
    <citation type="journal article" date="2021" name="Microbiol. Resour. Announc.">
        <title>Complete Genome Sequences of Two Rhodococcus sp. Strains with Large and Linear Chromosomes, Isolated from Apple Rhizosphere.</title>
        <authorList>
            <person name="Benning S."/>
            <person name="Brugnone N."/>
            <person name="Siani R."/>
            <person name="Kublik S."/>
            <person name="Schloter M."/>
            <person name="Rad V."/>
        </authorList>
    </citation>
    <scope>NUCLEOTIDE SEQUENCE [LARGE SCALE GENOMIC DNA]</scope>
    <source>
        <strain evidence="5 6">R79</strain>
    </source>
</reference>
<dbReference type="InterPro" id="IPR010061">
    <property type="entry name" value="MeMal-semiAld_DH"/>
</dbReference>
<evidence type="ECO:0000256" key="2">
    <source>
        <dbReference type="ARBA" id="ARBA00023002"/>
    </source>
</evidence>
<protein>
    <recommendedName>
        <fullName evidence="1">methylmalonate-semialdehyde dehydrogenase (CoA acylating)</fullName>
        <ecNumber evidence="1">1.2.1.27</ecNumber>
    </recommendedName>
</protein>
<dbReference type="Proteomes" id="UP000662986">
    <property type="component" value="Chromosome"/>
</dbReference>
<dbReference type="InterPro" id="IPR016163">
    <property type="entry name" value="Ald_DH_C"/>
</dbReference>
<dbReference type="InterPro" id="IPR015590">
    <property type="entry name" value="Aldehyde_DH_dom"/>
</dbReference>
<dbReference type="Gene3D" id="3.40.309.10">
    <property type="entry name" value="Aldehyde Dehydrogenase, Chain A, domain 2"/>
    <property type="match status" value="1"/>
</dbReference>
<gene>
    <name evidence="5" type="ORF">JWS13_15405</name>
</gene>